<dbReference type="EMBL" id="QHKI01000002">
    <property type="protein sequence ID" value="RSM90656.1"/>
    <property type="molecule type" value="Genomic_DNA"/>
</dbReference>
<dbReference type="InterPro" id="IPR015943">
    <property type="entry name" value="WD40/YVTN_repeat-like_dom_sf"/>
</dbReference>
<evidence type="ECO:0000256" key="2">
    <source>
        <dbReference type="ARBA" id="ARBA00022737"/>
    </source>
</evidence>
<evidence type="ECO:0000259" key="5">
    <source>
        <dbReference type="SMART" id="SM00530"/>
    </source>
</evidence>
<dbReference type="Proteomes" id="UP000287547">
    <property type="component" value="Unassembled WGS sequence"/>
</dbReference>
<feature type="repeat" description="WD" evidence="3">
    <location>
        <begin position="696"/>
        <end position="729"/>
    </location>
</feature>
<dbReference type="CDD" id="cd00093">
    <property type="entry name" value="HTH_XRE"/>
    <property type="match status" value="1"/>
</dbReference>
<gene>
    <name evidence="6" type="ORF">DMH04_04120</name>
</gene>
<accession>A0A428ZRG4</accession>
<dbReference type="SMART" id="SM00320">
    <property type="entry name" value="WD40"/>
    <property type="match status" value="12"/>
</dbReference>
<keyword evidence="4" id="KW-1133">Transmembrane helix</keyword>
<dbReference type="CDD" id="cd00200">
    <property type="entry name" value="WD40"/>
    <property type="match status" value="1"/>
</dbReference>
<dbReference type="PRINTS" id="PR00320">
    <property type="entry name" value="GPROTEINBRPT"/>
</dbReference>
<dbReference type="AlphaFoldDB" id="A0A428ZRG4"/>
<comment type="caution">
    <text evidence="6">The sequence shown here is derived from an EMBL/GenBank/DDBJ whole genome shotgun (WGS) entry which is preliminary data.</text>
</comment>
<sequence>MWVPRQEQPLDIGGDAVVQFAADLRLLREKAGCPPYRELARRAHYSAGTLSEAANGRRLPSLAVTVAYVEACAGDVAAWEARWRELAADLHRRNHDEPDGQAPYAGLASFGPEDADRFHGRDKLIARLVEAVTEKHIVFVVGASGAGKSSLVRAGLVPAARSGGFHDVVITPGPHPFESLTHGLAHGNESARLLLIVDQFEEVFTLCRDEQERRRFIEYLRTAAQADSRIVVSVRADFYAHCVRYPELAALLQDCQVLVGPMSTDEIREAITQPAIGAGLRVETALVARLIAETTGQAGALPLLSHALRETWRRRQGATLTLAAYEATGGVQHALVHSAEHVYSSLTESQKHRARLLFQRLVVVGEGTEDTKRALDLTELDADDTETALVLARFVDARLLTLDRDVAQIAHEALIRVWPRLAGWLAEDRDTLRLHRQLTEAANTWESLHRDEGVLYRGARLAGIQDWADAHADVLTSREKEFLTASRSLATREQNQSRRTARRLRRLVALLTVLLLLAATATIVAVQAHTVATQQRNVALAQKVIREAAELRASDPALAAQLTLAAYRLDPTQAARSQLIDIGSAPHVTRLRPGTGSRVFSIAFSPVGDLFAMGGSDARVGLQLWDARDRLRPRHLATLRRSPKSVAFSPDGRLLAVAEVGDRGVAGLWDVSDPVRPREIAVLGAPRGEPEGALGTSVAFAPDGKTLATVDVNRTTRLWDVTNPRRPSLLTSLPGDGTQNTLPGRWVAFSPRQPVLATLSSATTAQLWDIADPRQPRKLGVLAGHGGPTSFVAFSADGENVATAAEDMAVRLWNVSDTLAPRPQAVITGHTNVITSVAFSPTAPLLVTGSTDRTARLWDVSDGNAPNQLRAIHHKDNVSSLAFSPDGAVLGASSDGEMLHDISSLALSSHSNPVAALAFTADGKTVVSGGRDHTLRTWDVTDRLAPKPITVVRMGEDMFSLAIGPDRHVVATDHAGRTSFWQLTPEPREIAAVPAGEESGAVSVSPDGRLLITGTALWDISDLARPRRLTRLESEQWATAAAFKPDSRLMATSNGAATSLWDLTEGQRPKRLTAFRTLELSALAFSATGVLARIGDQNAVELWRTDPTPERLATISIPTAGLSGGGPPLAFSPDSRVLVVASGNSEARVFDVSDPRAPVQIATLQGHEAQVRAVAFSPAGDVVATGGDDRTIRLWDLDIDRVAERICGTAHPRLDAVDWETYFPGVDRDLPCR</sequence>
<dbReference type="InterPro" id="IPR001680">
    <property type="entry name" value="WD40_rpt"/>
</dbReference>
<dbReference type="Pfam" id="PF13560">
    <property type="entry name" value="HTH_31"/>
    <property type="match status" value="1"/>
</dbReference>
<keyword evidence="1 3" id="KW-0853">WD repeat</keyword>
<evidence type="ECO:0000313" key="6">
    <source>
        <dbReference type="EMBL" id="RSM90656.1"/>
    </source>
</evidence>
<dbReference type="InterPro" id="IPR049052">
    <property type="entry name" value="nSTAND1"/>
</dbReference>
<keyword evidence="4" id="KW-0472">Membrane</keyword>
<dbReference type="PANTHER" id="PTHR44019:SF8">
    <property type="entry name" value="POC1 CENTRIOLAR PROTEIN HOMOLOG"/>
    <property type="match status" value="1"/>
</dbReference>
<dbReference type="PANTHER" id="PTHR44019">
    <property type="entry name" value="WD REPEAT-CONTAINING PROTEIN 55"/>
    <property type="match status" value="1"/>
</dbReference>
<evidence type="ECO:0000256" key="4">
    <source>
        <dbReference type="SAM" id="Phobius"/>
    </source>
</evidence>
<dbReference type="InterPro" id="IPR050505">
    <property type="entry name" value="WDR55/POC1"/>
</dbReference>
<dbReference type="SUPFAM" id="SSF52540">
    <property type="entry name" value="P-loop containing nucleoside triphosphate hydrolases"/>
    <property type="match status" value="1"/>
</dbReference>
<dbReference type="InterPro" id="IPR027417">
    <property type="entry name" value="P-loop_NTPase"/>
</dbReference>
<feature type="repeat" description="WD" evidence="3">
    <location>
        <begin position="1164"/>
        <end position="1205"/>
    </location>
</feature>
<dbReference type="InterPro" id="IPR011047">
    <property type="entry name" value="Quinoprotein_ADH-like_sf"/>
</dbReference>
<evidence type="ECO:0000313" key="7">
    <source>
        <dbReference type="Proteomes" id="UP000287547"/>
    </source>
</evidence>
<dbReference type="Pfam" id="PF00400">
    <property type="entry name" value="WD40"/>
    <property type="match status" value="6"/>
</dbReference>
<organism evidence="6 7">
    <name type="scientific">Kibdelosporangium aridum</name>
    <dbReference type="NCBI Taxonomy" id="2030"/>
    <lineage>
        <taxon>Bacteria</taxon>
        <taxon>Bacillati</taxon>
        <taxon>Actinomycetota</taxon>
        <taxon>Actinomycetes</taxon>
        <taxon>Pseudonocardiales</taxon>
        <taxon>Pseudonocardiaceae</taxon>
        <taxon>Kibdelosporangium</taxon>
    </lineage>
</organism>
<dbReference type="InterPro" id="IPR020472">
    <property type="entry name" value="WD40_PAC1"/>
</dbReference>
<evidence type="ECO:0000256" key="3">
    <source>
        <dbReference type="PROSITE-ProRule" id="PRU00221"/>
    </source>
</evidence>
<reference evidence="6 7" key="1">
    <citation type="submission" date="2018-05" db="EMBL/GenBank/DDBJ databases">
        <title>Evolution of GPA BGCs.</title>
        <authorList>
            <person name="Waglechner N."/>
            <person name="Wright G.D."/>
        </authorList>
    </citation>
    <scope>NUCLEOTIDE SEQUENCE [LARGE SCALE GENOMIC DNA]</scope>
    <source>
        <strain evidence="6 7">A82846</strain>
    </source>
</reference>
<dbReference type="CDD" id="cd00267">
    <property type="entry name" value="ABC_ATPase"/>
    <property type="match status" value="1"/>
</dbReference>
<keyword evidence="2" id="KW-0677">Repeat</keyword>
<dbReference type="PROSITE" id="PS50294">
    <property type="entry name" value="WD_REPEATS_REGION"/>
    <property type="match status" value="4"/>
</dbReference>
<dbReference type="Gene3D" id="2.130.10.10">
    <property type="entry name" value="YVTN repeat-like/Quinoprotein amine dehydrogenase"/>
    <property type="match status" value="4"/>
</dbReference>
<dbReference type="SMART" id="SM00530">
    <property type="entry name" value="HTH_XRE"/>
    <property type="match status" value="1"/>
</dbReference>
<proteinExistence type="predicted"/>
<feature type="repeat" description="WD" evidence="3">
    <location>
        <begin position="782"/>
        <end position="816"/>
    </location>
</feature>
<evidence type="ECO:0000256" key="1">
    <source>
        <dbReference type="ARBA" id="ARBA00022574"/>
    </source>
</evidence>
<dbReference type="InterPro" id="IPR019775">
    <property type="entry name" value="WD40_repeat_CS"/>
</dbReference>
<feature type="repeat" description="WD" evidence="3">
    <location>
        <begin position="827"/>
        <end position="868"/>
    </location>
</feature>
<keyword evidence="4" id="KW-0812">Transmembrane</keyword>
<name>A0A428ZRG4_KIBAR</name>
<dbReference type="Pfam" id="PF20703">
    <property type="entry name" value="nSTAND1"/>
    <property type="match status" value="1"/>
</dbReference>
<protein>
    <recommendedName>
        <fullName evidence="5">HTH cro/C1-type domain-containing protein</fullName>
    </recommendedName>
</protein>
<dbReference type="InterPro" id="IPR001387">
    <property type="entry name" value="Cro/C1-type_HTH"/>
</dbReference>
<feature type="repeat" description="WD" evidence="3">
    <location>
        <begin position="907"/>
        <end position="940"/>
    </location>
</feature>
<feature type="transmembrane region" description="Helical" evidence="4">
    <location>
        <begin position="507"/>
        <end position="526"/>
    </location>
</feature>
<feature type="domain" description="HTH cro/C1-type" evidence="5">
    <location>
        <begin position="23"/>
        <end position="79"/>
    </location>
</feature>
<dbReference type="PROSITE" id="PS50082">
    <property type="entry name" value="WD_REPEATS_2"/>
    <property type="match status" value="5"/>
</dbReference>
<dbReference type="PROSITE" id="PS00678">
    <property type="entry name" value="WD_REPEATS_1"/>
    <property type="match status" value="5"/>
</dbReference>
<dbReference type="SUPFAM" id="SSF50998">
    <property type="entry name" value="Quinoprotein alcohol dehydrogenase-like"/>
    <property type="match status" value="2"/>
</dbReference>